<keyword evidence="3" id="KW-1185">Reference proteome</keyword>
<proteinExistence type="predicted"/>
<dbReference type="EMBL" id="BPVZ01000082">
    <property type="protein sequence ID" value="GKV29217.1"/>
    <property type="molecule type" value="Genomic_DNA"/>
</dbReference>
<dbReference type="Proteomes" id="UP001054252">
    <property type="component" value="Unassembled WGS sequence"/>
</dbReference>
<evidence type="ECO:0000256" key="1">
    <source>
        <dbReference type="SAM" id="MobiDB-lite"/>
    </source>
</evidence>
<sequence length="34" mass="3652">MAAGFASKCPPKPRCQGDQRHIDGGGKENHDDLD</sequence>
<protein>
    <submittedName>
        <fullName evidence="2">Uncharacterized protein</fullName>
    </submittedName>
</protein>
<reference evidence="2 3" key="1">
    <citation type="journal article" date="2021" name="Commun. Biol.">
        <title>The genome of Shorea leprosula (Dipterocarpaceae) highlights the ecological relevance of drought in aseasonal tropical rainforests.</title>
        <authorList>
            <person name="Ng K.K.S."/>
            <person name="Kobayashi M.J."/>
            <person name="Fawcett J.A."/>
            <person name="Hatakeyama M."/>
            <person name="Paape T."/>
            <person name="Ng C.H."/>
            <person name="Ang C.C."/>
            <person name="Tnah L.H."/>
            <person name="Lee C.T."/>
            <person name="Nishiyama T."/>
            <person name="Sese J."/>
            <person name="O'Brien M.J."/>
            <person name="Copetti D."/>
            <person name="Mohd Noor M.I."/>
            <person name="Ong R.C."/>
            <person name="Putra M."/>
            <person name="Sireger I.Z."/>
            <person name="Indrioko S."/>
            <person name="Kosugi Y."/>
            <person name="Izuno A."/>
            <person name="Isagi Y."/>
            <person name="Lee S.L."/>
            <person name="Shimizu K.K."/>
        </authorList>
    </citation>
    <scope>NUCLEOTIDE SEQUENCE [LARGE SCALE GENOMIC DNA]</scope>
    <source>
        <strain evidence="2">214</strain>
    </source>
</reference>
<evidence type="ECO:0000313" key="3">
    <source>
        <dbReference type="Proteomes" id="UP001054252"/>
    </source>
</evidence>
<comment type="caution">
    <text evidence="2">The sequence shown here is derived from an EMBL/GenBank/DDBJ whole genome shotgun (WGS) entry which is preliminary data.</text>
</comment>
<feature type="compositionally biased region" description="Basic and acidic residues" evidence="1">
    <location>
        <begin position="15"/>
        <end position="34"/>
    </location>
</feature>
<feature type="region of interest" description="Disordered" evidence="1">
    <location>
        <begin position="1"/>
        <end position="34"/>
    </location>
</feature>
<organism evidence="2 3">
    <name type="scientific">Rubroshorea leprosula</name>
    <dbReference type="NCBI Taxonomy" id="152421"/>
    <lineage>
        <taxon>Eukaryota</taxon>
        <taxon>Viridiplantae</taxon>
        <taxon>Streptophyta</taxon>
        <taxon>Embryophyta</taxon>
        <taxon>Tracheophyta</taxon>
        <taxon>Spermatophyta</taxon>
        <taxon>Magnoliopsida</taxon>
        <taxon>eudicotyledons</taxon>
        <taxon>Gunneridae</taxon>
        <taxon>Pentapetalae</taxon>
        <taxon>rosids</taxon>
        <taxon>malvids</taxon>
        <taxon>Malvales</taxon>
        <taxon>Dipterocarpaceae</taxon>
        <taxon>Rubroshorea</taxon>
    </lineage>
</organism>
<dbReference type="AlphaFoldDB" id="A0AAV5KX16"/>
<evidence type="ECO:0000313" key="2">
    <source>
        <dbReference type="EMBL" id="GKV29217.1"/>
    </source>
</evidence>
<gene>
    <name evidence="2" type="ORF">SLEP1_g38162</name>
</gene>
<accession>A0AAV5KX16</accession>
<name>A0AAV5KX16_9ROSI</name>